<dbReference type="SMART" id="SM00239">
    <property type="entry name" value="C2"/>
    <property type="match status" value="2"/>
</dbReference>
<evidence type="ECO:0000256" key="2">
    <source>
        <dbReference type="ARBA" id="ARBA00022448"/>
    </source>
</evidence>
<keyword evidence="3" id="KW-0597">Phosphoprotein</keyword>
<dbReference type="GO" id="GO:0005789">
    <property type="term" value="C:endoplasmic reticulum membrane"/>
    <property type="evidence" value="ECO:0007669"/>
    <property type="project" value="UniProtKB-SubCell"/>
</dbReference>
<dbReference type="InterPro" id="IPR057349">
    <property type="entry name" value="C2_Mug190_3rd"/>
</dbReference>
<dbReference type="EMBL" id="MU005960">
    <property type="protein sequence ID" value="KAF2863488.1"/>
    <property type="molecule type" value="Genomic_DNA"/>
</dbReference>
<feature type="transmembrane region" description="Helical" evidence="12">
    <location>
        <begin position="202"/>
        <end position="224"/>
    </location>
</feature>
<feature type="region of interest" description="Disordered" evidence="11">
    <location>
        <begin position="1"/>
        <end position="53"/>
    </location>
</feature>
<comment type="subcellular location">
    <subcellularLocation>
        <location evidence="1">Endoplasmic reticulum membrane</location>
    </subcellularLocation>
</comment>
<evidence type="ECO:0000313" key="15">
    <source>
        <dbReference type="EMBL" id="KAF2863488.1"/>
    </source>
</evidence>
<dbReference type="GO" id="GO:0061817">
    <property type="term" value="P:endoplasmic reticulum-plasma membrane tethering"/>
    <property type="evidence" value="ECO:0007669"/>
    <property type="project" value="InterPro"/>
</dbReference>
<dbReference type="InterPro" id="IPR037765">
    <property type="entry name" value="C2B_Tricalbin"/>
</dbReference>
<feature type="compositionally biased region" description="Basic and acidic residues" evidence="11">
    <location>
        <begin position="390"/>
        <end position="404"/>
    </location>
</feature>
<dbReference type="InterPro" id="IPR000008">
    <property type="entry name" value="C2_dom"/>
</dbReference>
<dbReference type="CDD" id="cd04052">
    <property type="entry name" value="C2B_Tricalbin-like"/>
    <property type="match status" value="1"/>
</dbReference>
<dbReference type="GO" id="GO:0008289">
    <property type="term" value="F:lipid binding"/>
    <property type="evidence" value="ECO:0007669"/>
    <property type="project" value="UniProtKB-KW"/>
</dbReference>
<keyword evidence="5" id="KW-0677">Repeat</keyword>
<sequence>MSTQEELEYNTRHNNAAYTPRNPIPTVKGYREEQKARHEHALTTDSASSNADTLPQYGEEAWWQDNISSESHQTSQNAPLEGKTEGGMEDTTEISTMTSKHHKLFKKDDRKNRRRVTDPVTHLPVHIRDFTDQELKDASRRPVDQYARLPWCATGSQNKKKSDEQLRREAEEIDAEGEMMGHLFPPPEFDQLKRDLERVWRVGFNVGLGGCVLVATGAGLAMWIPLVEWVPGRLLIVGLAAVSMGLVVMGAQSWTKKRIDGAWEDEVWLAKVASEKRAAKAHKAEPVVWLNSLLHSIWPLVNPDLFASLADTLEDVMQASLPKMVRMVSVDDIAQGNESIRILGVRWLPTGAATRSVSSDGKLKPADKREEDDDGKVPGQFEVDGFANDEGDKNKPPRGDGTQKDIAEGMEAEEGDFINLEISFALRVAKRTGRQGMHLYLAFYLPGRVKIPVWVQVRGAVGTMRMRLQLAPDPPFLALATITMMGQPRIEIGCTPLIKHGLNIMDMPLISNFVQSSIDAAVSQYVAPKSMTLDLHDLLAGDDFKKDTNAYGVLVVHINRGFDFRMGDPSIPLIKKGGADPYVSVGWAKFGKAMWSTRIMKNEMDPRWVETTYLLVTSKELDVGERLRIQLWDADRFTADDDLGRIELDLEHIMKGKETRGRIQRRTDGFRALKAEEEMPGKLEWGVGYFGKVHITDDQLAKQTFDPDIRTWQQLKGKVEQQTERKLREAMIKEQPRSQDEFDQQKEQEMKKMEDAMIISAPPPDGFSSGILSIQIHQITGLELQTLHERDNQEDNGDDHTHNHPPSSYCTVIINHHKTFRTRTKPRNASPYFNAGVERYIGDWQNAEVYVSVRDSRVQEDSPLLGIVHLPLRDVFKTRSHVNKFYPIVGGVGHGRVRISMVWRSIQLRAPPNELGWDYGTLEVMSDISATRVPDELKGTKMRLCADIGKGKMYFHDNVWTSKRNSVKLPVKKRYASCLAVQFRKHGTIHEKTEAFAVLWLRALTDEEKEEFELIIWKGDFDRAVVCCQEEYGKRIGSIRLKLKFWAGLGSAHSRWVSKQDDIRDIIEVLSCARDNMEEYQTAKDVGIVDEEASDSSDEDSSDHEKINVDGGGESKQNILQAAQDYKRHMKSEHRRHRGVMQWKLPRQAQYAVHKVEQAGHKASEVFRLQTRGGEVETEV</sequence>
<feature type="domain" description="C2" evidence="13">
    <location>
        <begin position="752"/>
        <end position="886"/>
    </location>
</feature>
<dbReference type="InterPro" id="IPR031468">
    <property type="entry name" value="SMP_LBD"/>
</dbReference>
<keyword evidence="8" id="KW-0445">Lipid transport</keyword>
<dbReference type="PANTHER" id="PTHR47348">
    <property type="entry name" value="MEIOTICALLY UP-REGULATED GENE 190 PROTEIN"/>
    <property type="match status" value="1"/>
</dbReference>
<keyword evidence="7 12" id="KW-1133">Transmembrane helix</keyword>
<evidence type="ECO:0000256" key="1">
    <source>
        <dbReference type="ARBA" id="ARBA00004586"/>
    </source>
</evidence>
<feature type="region of interest" description="Disordered" evidence="11">
    <location>
        <begin position="94"/>
        <end position="116"/>
    </location>
</feature>
<dbReference type="CDD" id="cd21676">
    <property type="entry name" value="SMP_Mug190"/>
    <property type="match status" value="1"/>
</dbReference>
<name>A0A6A7CA52_9PEZI</name>
<dbReference type="PROSITE" id="PS50004">
    <property type="entry name" value="C2"/>
    <property type="match status" value="2"/>
</dbReference>
<proteinExistence type="predicted"/>
<feature type="compositionally biased region" description="Acidic residues" evidence="11">
    <location>
        <begin position="1088"/>
        <end position="1102"/>
    </location>
</feature>
<gene>
    <name evidence="15" type="ORF">K470DRAFT_103353</name>
</gene>
<dbReference type="AlphaFoldDB" id="A0A6A7CA52"/>
<evidence type="ECO:0000256" key="7">
    <source>
        <dbReference type="ARBA" id="ARBA00022989"/>
    </source>
</evidence>
<keyword evidence="2" id="KW-0813">Transport</keyword>
<keyword evidence="16" id="KW-1185">Reference proteome</keyword>
<dbReference type="PANTHER" id="PTHR47348:SF2">
    <property type="entry name" value="MEIOTICALLY UP-REGULATED 190 PROTEIN"/>
    <property type="match status" value="1"/>
</dbReference>
<feature type="compositionally biased region" description="Polar residues" evidence="11">
    <location>
        <begin position="69"/>
        <end position="78"/>
    </location>
</feature>
<accession>A0A6A7CA52</accession>
<evidence type="ECO:0000256" key="8">
    <source>
        <dbReference type="ARBA" id="ARBA00023055"/>
    </source>
</evidence>
<feature type="domain" description="SMP-LTD" evidence="14">
    <location>
        <begin position="283"/>
        <end position="536"/>
    </location>
</feature>
<evidence type="ECO:0000256" key="5">
    <source>
        <dbReference type="ARBA" id="ARBA00022737"/>
    </source>
</evidence>
<evidence type="ECO:0000256" key="12">
    <source>
        <dbReference type="SAM" id="Phobius"/>
    </source>
</evidence>
<feature type="compositionally biased region" description="Basic and acidic residues" evidence="11">
    <location>
        <begin position="106"/>
        <end position="116"/>
    </location>
</feature>
<dbReference type="GO" id="GO:0006869">
    <property type="term" value="P:lipid transport"/>
    <property type="evidence" value="ECO:0007669"/>
    <property type="project" value="UniProtKB-KW"/>
</dbReference>
<keyword evidence="4 12" id="KW-0812">Transmembrane</keyword>
<feature type="compositionally biased region" description="Polar residues" evidence="11">
    <location>
        <begin position="43"/>
        <end position="53"/>
    </location>
</feature>
<reference evidence="15" key="1">
    <citation type="journal article" date="2020" name="Stud. Mycol.">
        <title>101 Dothideomycetes genomes: a test case for predicting lifestyles and emergence of pathogens.</title>
        <authorList>
            <person name="Haridas S."/>
            <person name="Albert R."/>
            <person name="Binder M."/>
            <person name="Bloem J."/>
            <person name="Labutti K."/>
            <person name="Salamov A."/>
            <person name="Andreopoulos B."/>
            <person name="Baker S."/>
            <person name="Barry K."/>
            <person name="Bills G."/>
            <person name="Bluhm B."/>
            <person name="Cannon C."/>
            <person name="Castanera R."/>
            <person name="Culley D."/>
            <person name="Daum C."/>
            <person name="Ezra D."/>
            <person name="Gonzalez J."/>
            <person name="Henrissat B."/>
            <person name="Kuo A."/>
            <person name="Liang C."/>
            <person name="Lipzen A."/>
            <person name="Lutzoni F."/>
            <person name="Magnuson J."/>
            <person name="Mondo S."/>
            <person name="Nolan M."/>
            <person name="Ohm R."/>
            <person name="Pangilinan J."/>
            <person name="Park H.-J."/>
            <person name="Ramirez L."/>
            <person name="Alfaro M."/>
            <person name="Sun H."/>
            <person name="Tritt A."/>
            <person name="Yoshinaga Y."/>
            <person name="Zwiers L.-H."/>
            <person name="Turgeon B."/>
            <person name="Goodwin S."/>
            <person name="Spatafora J."/>
            <person name="Crous P."/>
            <person name="Grigoriev I."/>
        </authorList>
    </citation>
    <scope>NUCLEOTIDE SEQUENCE</scope>
    <source>
        <strain evidence="15">CBS 480.64</strain>
    </source>
</reference>
<evidence type="ECO:0000256" key="11">
    <source>
        <dbReference type="SAM" id="MobiDB-lite"/>
    </source>
</evidence>
<keyword evidence="10 12" id="KW-0472">Membrane</keyword>
<evidence type="ECO:0000256" key="9">
    <source>
        <dbReference type="ARBA" id="ARBA00023121"/>
    </source>
</evidence>
<dbReference type="Pfam" id="PF25669">
    <property type="entry name" value="SMP_MUG190-like"/>
    <property type="match status" value="1"/>
</dbReference>
<dbReference type="InterPro" id="IPR035892">
    <property type="entry name" value="C2_domain_sf"/>
</dbReference>
<evidence type="ECO:0000256" key="3">
    <source>
        <dbReference type="ARBA" id="ARBA00022553"/>
    </source>
</evidence>
<evidence type="ECO:0000256" key="10">
    <source>
        <dbReference type="ARBA" id="ARBA00023136"/>
    </source>
</evidence>
<dbReference type="Proteomes" id="UP000799421">
    <property type="component" value="Unassembled WGS sequence"/>
</dbReference>
<feature type="domain" description="C2" evidence="13">
    <location>
        <begin position="534"/>
        <end position="663"/>
    </location>
</feature>
<protein>
    <recommendedName>
        <fullName evidence="17">Meiotically up-regulated gene 190 protein</fullName>
    </recommendedName>
</protein>
<dbReference type="OrthoDB" id="419768at2759"/>
<evidence type="ECO:0000259" key="14">
    <source>
        <dbReference type="PROSITE" id="PS51847"/>
    </source>
</evidence>
<feature type="region of interest" description="Disordered" evidence="11">
    <location>
        <begin position="69"/>
        <end position="88"/>
    </location>
</feature>
<keyword evidence="9" id="KW-0446">Lipid-binding</keyword>
<feature type="region of interest" description="Disordered" evidence="11">
    <location>
        <begin position="355"/>
        <end position="404"/>
    </location>
</feature>
<evidence type="ECO:0008006" key="17">
    <source>
        <dbReference type="Google" id="ProtNLM"/>
    </source>
</evidence>
<dbReference type="Pfam" id="PF00168">
    <property type="entry name" value="C2"/>
    <property type="match status" value="2"/>
</dbReference>
<feature type="compositionally biased region" description="Basic and acidic residues" evidence="11">
    <location>
        <begin position="29"/>
        <end position="42"/>
    </location>
</feature>
<dbReference type="Gene3D" id="2.60.40.150">
    <property type="entry name" value="C2 domain"/>
    <property type="match status" value="2"/>
</dbReference>
<evidence type="ECO:0000313" key="16">
    <source>
        <dbReference type="Proteomes" id="UP000799421"/>
    </source>
</evidence>
<organism evidence="15 16">
    <name type="scientific">Piedraia hortae CBS 480.64</name>
    <dbReference type="NCBI Taxonomy" id="1314780"/>
    <lineage>
        <taxon>Eukaryota</taxon>
        <taxon>Fungi</taxon>
        <taxon>Dikarya</taxon>
        <taxon>Ascomycota</taxon>
        <taxon>Pezizomycotina</taxon>
        <taxon>Dothideomycetes</taxon>
        <taxon>Dothideomycetidae</taxon>
        <taxon>Capnodiales</taxon>
        <taxon>Piedraiaceae</taxon>
        <taxon>Piedraia</taxon>
    </lineage>
</organism>
<feature type="transmembrane region" description="Helical" evidence="12">
    <location>
        <begin position="230"/>
        <end position="249"/>
    </location>
</feature>
<evidence type="ECO:0000259" key="13">
    <source>
        <dbReference type="PROSITE" id="PS50004"/>
    </source>
</evidence>
<dbReference type="Pfam" id="PF25331">
    <property type="entry name" value="C2_Mug190_3rd"/>
    <property type="match status" value="1"/>
</dbReference>
<dbReference type="PROSITE" id="PS51847">
    <property type="entry name" value="SMP"/>
    <property type="match status" value="1"/>
</dbReference>
<evidence type="ECO:0000256" key="6">
    <source>
        <dbReference type="ARBA" id="ARBA00022824"/>
    </source>
</evidence>
<evidence type="ECO:0000256" key="4">
    <source>
        <dbReference type="ARBA" id="ARBA00022692"/>
    </source>
</evidence>
<keyword evidence="6" id="KW-0256">Endoplasmic reticulum</keyword>
<dbReference type="SUPFAM" id="SSF49562">
    <property type="entry name" value="C2 domain (Calcium/lipid-binding domain, CaLB)"/>
    <property type="match status" value="2"/>
</dbReference>
<feature type="region of interest" description="Disordered" evidence="11">
    <location>
        <begin position="1086"/>
        <end position="1114"/>
    </location>
</feature>